<dbReference type="EMBL" id="JAHCLR010000015">
    <property type="protein sequence ID" value="MBS9533873.1"/>
    <property type="molecule type" value="Genomic_DNA"/>
</dbReference>
<comment type="subcellular location">
    <subcellularLocation>
        <location evidence="3">Cytoplasm</location>
    </subcellularLocation>
</comment>
<comment type="similarity">
    <text evidence="3">Belongs to the UreF family.</text>
</comment>
<evidence type="ECO:0000313" key="5">
    <source>
        <dbReference type="Proteomes" id="UP001519535"/>
    </source>
</evidence>
<dbReference type="Pfam" id="PF01730">
    <property type="entry name" value="UreF"/>
    <property type="match status" value="1"/>
</dbReference>
<name>A0ABS5RJV7_9MYCO</name>
<dbReference type="InterPro" id="IPR002639">
    <property type="entry name" value="UreF"/>
</dbReference>
<proteinExistence type="inferred from homology"/>
<comment type="function">
    <text evidence="3">Required for maturation of urease via the functional incorporation of the urease nickel metallocenter.</text>
</comment>
<dbReference type="Gene3D" id="1.10.4190.10">
    <property type="entry name" value="Urease accessory protein UreF"/>
    <property type="match status" value="1"/>
</dbReference>
<dbReference type="PIRSF" id="PIRSF009467">
    <property type="entry name" value="Ureas_acces_UreF"/>
    <property type="match status" value="1"/>
</dbReference>
<keyword evidence="5" id="KW-1185">Reference proteome</keyword>
<dbReference type="HAMAP" id="MF_01385">
    <property type="entry name" value="UreF"/>
    <property type="match status" value="1"/>
</dbReference>
<dbReference type="RefSeq" id="WP_214092755.1">
    <property type="nucleotide sequence ID" value="NZ_JAHCLR010000015.1"/>
</dbReference>
<keyword evidence="2 3" id="KW-0143">Chaperone</keyword>
<evidence type="ECO:0000256" key="3">
    <source>
        <dbReference type="HAMAP-Rule" id="MF_01385"/>
    </source>
</evidence>
<organism evidence="4 5">
    <name type="scientific">Mycolicibacter acidiphilus</name>
    <dbReference type="NCBI Taxonomy" id="2835306"/>
    <lineage>
        <taxon>Bacteria</taxon>
        <taxon>Bacillati</taxon>
        <taxon>Actinomycetota</taxon>
        <taxon>Actinomycetes</taxon>
        <taxon>Mycobacteriales</taxon>
        <taxon>Mycobacteriaceae</taxon>
        <taxon>Mycolicibacter</taxon>
    </lineage>
</organism>
<dbReference type="Proteomes" id="UP001519535">
    <property type="component" value="Unassembled WGS sequence"/>
</dbReference>
<keyword evidence="1 3" id="KW-0996">Nickel insertion</keyword>
<sequence>MSRAALLLLADGRFPAGGYAHSGGLEASIAAGRVCGVADLDGFLRGRATTTGLVAGAFAAATCSALAREDWARIDVLDAEFDARTPSPATREVSRTLGRQLQRTVTRMRPDPRLHHLGRAPHQALAFGAAATVFGVGPHDAALAALHESVTGPATAAVRLLPVDPFDVHAVLGGLAGLLDELADRAAALTDVEPVDLPAAAAPLLDIAAEAHRRTEGRLFAS</sequence>
<evidence type="ECO:0000256" key="1">
    <source>
        <dbReference type="ARBA" id="ARBA00022988"/>
    </source>
</evidence>
<protein>
    <recommendedName>
        <fullName evidence="3">Urease accessory protein UreF</fullName>
    </recommendedName>
</protein>
<keyword evidence="3" id="KW-0963">Cytoplasm</keyword>
<evidence type="ECO:0000256" key="2">
    <source>
        <dbReference type="ARBA" id="ARBA00023186"/>
    </source>
</evidence>
<dbReference type="InterPro" id="IPR038277">
    <property type="entry name" value="UreF_sf"/>
</dbReference>
<accession>A0ABS5RJV7</accession>
<evidence type="ECO:0000313" key="4">
    <source>
        <dbReference type="EMBL" id="MBS9533873.1"/>
    </source>
</evidence>
<dbReference type="PANTHER" id="PTHR33620:SF1">
    <property type="entry name" value="UREASE ACCESSORY PROTEIN F"/>
    <property type="match status" value="1"/>
</dbReference>
<reference evidence="4 5" key="1">
    <citation type="submission" date="2021-05" db="EMBL/GenBank/DDBJ databases">
        <title>Mycobacterium acidophilum sp. nov., an extremely acid-tolerant member of the genus Mycobacterium.</title>
        <authorList>
            <person name="Xia J."/>
        </authorList>
    </citation>
    <scope>NUCLEOTIDE SEQUENCE [LARGE SCALE GENOMIC DNA]</scope>
    <source>
        <strain evidence="4 5">M1</strain>
    </source>
</reference>
<comment type="caution">
    <text evidence="4">The sequence shown here is derived from an EMBL/GenBank/DDBJ whole genome shotgun (WGS) entry which is preliminary data.</text>
</comment>
<dbReference type="PANTHER" id="PTHR33620">
    <property type="entry name" value="UREASE ACCESSORY PROTEIN F"/>
    <property type="match status" value="1"/>
</dbReference>
<gene>
    <name evidence="3" type="primary">ureF</name>
    <name evidence="4" type="ORF">KIH27_09785</name>
</gene>
<comment type="subunit">
    <text evidence="3">UreD, UreF and UreG form a complex that acts as a GTP-hydrolysis-dependent molecular chaperone, activating the urease apoprotein by helping to assemble the nickel containing metallocenter of UreC. The UreE protein probably delivers the nickel.</text>
</comment>